<dbReference type="InterPro" id="IPR042272">
    <property type="entry name" value="ATP12_ATP_synth-F1-assembly_N"/>
</dbReference>
<dbReference type="PANTHER" id="PTHR21013">
    <property type="entry name" value="ATP SYNTHASE MITOCHONDRIAL F1 COMPLEX ASSEMBLY FACTOR 2/ATP12 PROTEIN, MITOCHONDRIAL PRECURSOR"/>
    <property type="match status" value="1"/>
</dbReference>
<feature type="region of interest" description="Disordered" evidence="6">
    <location>
        <begin position="34"/>
        <end position="84"/>
    </location>
</feature>
<feature type="compositionally biased region" description="Low complexity" evidence="6">
    <location>
        <begin position="43"/>
        <end position="58"/>
    </location>
</feature>
<comment type="caution">
    <text evidence="7">The sequence shown here is derived from an EMBL/GenBank/DDBJ whole genome shotgun (WGS) entry which is preliminary data.</text>
</comment>
<dbReference type="GO" id="GO:0005739">
    <property type="term" value="C:mitochondrion"/>
    <property type="evidence" value="ECO:0007669"/>
    <property type="project" value="UniProtKB-SubCell"/>
</dbReference>
<dbReference type="GO" id="GO:0033615">
    <property type="term" value="P:mitochondrial proton-transporting ATP synthase complex assembly"/>
    <property type="evidence" value="ECO:0007669"/>
    <property type="project" value="TreeGrafter"/>
</dbReference>
<keyword evidence="5" id="KW-0143">Chaperone</keyword>
<evidence type="ECO:0000256" key="4">
    <source>
        <dbReference type="ARBA" id="ARBA00023128"/>
    </source>
</evidence>
<evidence type="ECO:0000313" key="8">
    <source>
        <dbReference type="Proteomes" id="UP000326939"/>
    </source>
</evidence>
<comment type="subcellular location">
    <subcellularLocation>
        <location evidence="1">Mitochondrion</location>
    </subcellularLocation>
</comment>
<evidence type="ECO:0000256" key="5">
    <source>
        <dbReference type="ARBA" id="ARBA00023186"/>
    </source>
</evidence>
<dbReference type="SUPFAM" id="SSF160909">
    <property type="entry name" value="ATP12-like"/>
    <property type="match status" value="1"/>
</dbReference>
<evidence type="ECO:0000256" key="2">
    <source>
        <dbReference type="ARBA" id="ARBA00008231"/>
    </source>
</evidence>
<keyword evidence="3" id="KW-0809">Transit peptide</keyword>
<evidence type="ECO:0000313" key="7">
    <source>
        <dbReference type="EMBL" id="KAB5521009.1"/>
    </source>
</evidence>
<dbReference type="Pfam" id="PF07542">
    <property type="entry name" value="ATP12"/>
    <property type="match status" value="1"/>
</dbReference>
<comment type="similarity">
    <text evidence="2">Belongs to the ATP12 family.</text>
</comment>
<keyword evidence="4" id="KW-0496">Mitochondrion</keyword>
<gene>
    <name evidence="7" type="ORF">DKX38_025328</name>
</gene>
<evidence type="ECO:0000256" key="3">
    <source>
        <dbReference type="ARBA" id="ARBA00022946"/>
    </source>
</evidence>
<dbReference type="Gene3D" id="3.30.2180.10">
    <property type="entry name" value="ATP12-like"/>
    <property type="match status" value="1"/>
</dbReference>
<dbReference type="AlphaFoldDB" id="A0A5N5JP78"/>
<dbReference type="InterPro" id="IPR011419">
    <property type="entry name" value="ATP12_ATP_synth-F1-assembly"/>
</dbReference>
<reference evidence="8" key="1">
    <citation type="journal article" date="2019" name="Gigascience">
        <title>De novo genome assembly of the endangered Acer yangbiense, a plant species with extremely small populations endemic to Yunnan Province, China.</title>
        <authorList>
            <person name="Yang J."/>
            <person name="Wariss H.M."/>
            <person name="Tao L."/>
            <person name="Zhang R."/>
            <person name="Yun Q."/>
            <person name="Hollingsworth P."/>
            <person name="Dao Z."/>
            <person name="Luo G."/>
            <person name="Guo H."/>
            <person name="Ma Y."/>
            <person name="Sun W."/>
        </authorList>
    </citation>
    <scope>NUCLEOTIDE SEQUENCE [LARGE SCALE GENOMIC DNA]</scope>
    <source>
        <strain evidence="8">cv. br00</strain>
    </source>
</reference>
<evidence type="ECO:0000256" key="1">
    <source>
        <dbReference type="ARBA" id="ARBA00004173"/>
    </source>
</evidence>
<proteinExistence type="inferred from homology"/>
<organism evidence="7 8">
    <name type="scientific">Salix brachista</name>
    <dbReference type="NCBI Taxonomy" id="2182728"/>
    <lineage>
        <taxon>Eukaryota</taxon>
        <taxon>Viridiplantae</taxon>
        <taxon>Streptophyta</taxon>
        <taxon>Embryophyta</taxon>
        <taxon>Tracheophyta</taxon>
        <taxon>Spermatophyta</taxon>
        <taxon>Magnoliopsida</taxon>
        <taxon>eudicotyledons</taxon>
        <taxon>Gunneridae</taxon>
        <taxon>Pentapetalae</taxon>
        <taxon>rosids</taxon>
        <taxon>fabids</taxon>
        <taxon>Malpighiales</taxon>
        <taxon>Salicaceae</taxon>
        <taxon>Saliceae</taxon>
        <taxon>Salix</taxon>
    </lineage>
</organism>
<keyword evidence="8" id="KW-1185">Reference proteome</keyword>
<dbReference type="Gene3D" id="1.10.3580.10">
    <property type="entry name" value="ATP12 ATPase"/>
    <property type="match status" value="2"/>
</dbReference>
<dbReference type="Proteomes" id="UP000326939">
    <property type="component" value="Chromosome 16"/>
</dbReference>
<protein>
    <recommendedName>
        <fullName evidence="9">ATP synthase mitochondrial F1 complex assembly factor 2</fullName>
    </recommendedName>
</protein>
<sequence>MATSLITKTLKSIKNPKLLRPLTGQFTSIAAVQSENPSSSFTNADSNNNKRSSSNDNNIDMRKGPPNCNSKGEKDSSSVTMPISSMTGSIVGKRFYKQVTTREADDGNGWTVMLDYRTLKTPSKRPLKLPTIALAKAIAAEWDYQQTDGIRPFTMPLMKLACTALDRVPLTRPKIIEHLMRKFSQDLVFCRAPEDNVLTSGVYVSSISCRYFTITEQLNGSIIVVILYGWSCLLSRKIFLLKFLKKIHPKINFNVFSELFMNHGAFYFGISSTICDPEKRQVEKLDPLIGWINSEFGFKPVVYSSLFGGKQEEGLVKAIEHHLRQTDDCQLAVIDAIASAAHSLIIAVGIVKGKLDIEEAIELIRLEEDFQVDTWGLVEGGHDIDIADLRVQISSAAVFLGLSRK</sequence>
<dbReference type="InterPro" id="IPR023335">
    <property type="entry name" value="ATP12_ortho_dom_sf"/>
</dbReference>
<dbReference type="PANTHER" id="PTHR21013:SF10">
    <property type="entry name" value="ATP SYNTHASE MITOCHONDRIAL F1 COMPLEX ASSEMBLY FACTOR 2"/>
    <property type="match status" value="1"/>
</dbReference>
<name>A0A5N5JP78_9ROSI</name>
<accession>A0A5N5JP78</accession>
<evidence type="ECO:0008006" key="9">
    <source>
        <dbReference type="Google" id="ProtNLM"/>
    </source>
</evidence>
<evidence type="ECO:0000256" key="6">
    <source>
        <dbReference type="SAM" id="MobiDB-lite"/>
    </source>
</evidence>
<dbReference type="EMBL" id="VDCV01000016">
    <property type="protein sequence ID" value="KAB5521009.1"/>
    <property type="molecule type" value="Genomic_DNA"/>
</dbReference>